<keyword evidence="1" id="KW-0175">Coiled coil</keyword>
<sequence>MIDSTELSLMSQNPLSSLKHYCINEIYIRNHPYIISMCIQNSEQIQLEILVQPKESVDQWKSSFNVHDIEKMTEKTGNFKSFNVFVDMLEDAINQRNSSVSIDLFTTNDLEFIRKKKEDQKKTSTTKLSNKRYLILIYNVEYDRIYYPLSLRYCGRSDTLVLIEQIRQLTAENELLKSRLDSCTKDLNDSQEEYSNLRKDNDNYYQQFSLYDGKEKNLQVEYLRQMIRANEYALIKERINLQKTKAKTYDHYKKLNNQIEFLKTSERQLKLKMKNLTNEISLLKKNASPCSYRPRSSPSDCPKSTDQHRYRSKSGLKRLPLPTNSRTRFNPTAYIHEKNLKLRHVELQKTRETHQRLNIDQQHSESDFSDSSLKVNNNDCVKLKSRKKSSRKRTKELNQQKFESSIDSDIERISSSVVLRKVTSNNSTKVFLPENIHRDQINLNSNLQNFNDSDNMVDIDKRLRSLEKFIKHTLLIH</sequence>
<dbReference type="CDD" id="cd22284">
    <property type="entry name" value="HD_CCDC61_N"/>
    <property type="match status" value="1"/>
</dbReference>
<protein>
    <recommendedName>
        <fullName evidence="5">Coiled-coil domain-containing protein 61-like</fullName>
    </recommendedName>
</protein>
<evidence type="ECO:0008006" key="5">
    <source>
        <dbReference type="Google" id="ProtNLM"/>
    </source>
</evidence>
<dbReference type="AlphaFoldDB" id="A0A816P933"/>
<evidence type="ECO:0000256" key="2">
    <source>
        <dbReference type="SAM" id="MobiDB-lite"/>
    </source>
</evidence>
<name>A0A816P933_9BILA</name>
<comment type="caution">
    <text evidence="3">The sequence shown here is derived from an EMBL/GenBank/DDBJ whole genome shotgun (WGS) entry which is preliminary data.</text>
</comment>
<feature type="compositionally biased region" description="Basic and acidic residues" evidence="2">
    <location>
        <begin position="353"/>
        <end position="366"/>
    </location>
</feature>
<dbReference type="InterPro" id="IPR049733">
    <property type="entry name" value="CCDC61_N"/>
</dbReference>
<evidence type="ECO:0000313" key="4">
    <source>
        <dbReference type="Proteomes" id="UP000663887"/>
    </source>
</evidence>
<accession>A0A816P933</accession>
<evidence type="ECO:0000256" key="1">
    <source>
        <dbReference type="SAM" id="Coils"/>
    </source>
</evidence>
<dbReference type="EMBL" id="CAJNRG010002275">
    <property type="protein sequence ID" value="CAF2045701.1"/>
    <property type="molecule type" value="Genomic_DNA"/>
</dbReference>
<reference evidence="3" key="1">
    <citation type="submission" date="2021-02" db="EMBL/GenBank/DDBJ databases">
        <authorList>
            <person name="Nowell W R."/>
        </authorList>
    </citation>
    <scope>NUCLEOTIDE SEQUENCE</scope>
</reference>
<feature type="coiled-coil region" evidence="1">
    <location>
        <begin position="252"/>
        <end position="286"/>
    </location>
</feature>
<feature type="region of interest" description="Disordered" evidence="2">
    <location>
        <begin position="287"/>
        <end position="328"/>
    </location>
</feature>
<evidence type="ECO:0000313" key="3">
    <source>
        <dbReference type="EMBL" id="CAF2045701.1"/>
    </source>
</evidence>
<feature type="compositionally biased region" description="Low complexity" evidence="2">
    <location>
        <begin position="288"/>
        <end position="302"/>
    </location>
</feature>
<proteinExistence type="predicted"/>
<dbReference type="Proteomes" id="UP000663887">
    <property type="component" value="Unassembled WGS sequence"/>
</dbReference>
<gene>
    <name evidence="3" type="ORF">XDN619_LOCUS7580</name>
</gene>
<feature type="coiled-coil region" evidence="1">
    <location>
        <begin position="166"/>
        <end position="207"/>
    </location>
</feature>
<feature type="region of interest" description="Disordered" evidence="2">
    <location>
        <begin position="353"/>
        <end position="373"/>
    </location>
</feature>
<organism evidence="3 4">
    <name type="scientific">Rotaria magnacalcarata</name>
    <dbReference type="NCBI Taxonomy" id="392030"/>
    <lineage>
        <taxon>Eukaryota</taxon>
        <taxon>Metazoa</taxon>
        <taxon>Spiralia</taxon>
        <taxon>Gnathifera</taxon>
        <taxon>Rotifera</taxon>
        <taxon>Eurotatoria</taxon>
        <taxon>Bdelloidea</taxon>
        <taxon>Philodinida</taxon>
        <taxon>Philodinidae</taxon>
        <taxon>Rotaria</taxon>
    </lineage>
</organism>